<dbReference type="Pfam" id="PF21467">
    <property type="entry name" value="BetaGal_gal-bd"/>
    <property type="match status" value="1"/>
</dbReference>
<dbReference type="PANTHER" id="PTHR23421">
    <property type="entry name" value="BETA-GALACTOSIDASE RELATED"/>
    <property type="match status" value="1"/>
</dbReference>
<dbReference type="InterPro" id="IPR048913">
    <property type="entry name" value="BetaGal_gal-bd"/>
</dbReference>
<organism evidence="4 5">
    <name type="scientific">Nonomuraea guangzhouensis</name>
    <dbReference type="NCBI Taxonomy" id="1291555"/>
    <lineage>
        <taxon>Bacteria</taxon>
        <taxon>Bacillati</taxon>
        <taxon>Actinomycetota</taxon>
        <taxon>Actinomycetes</taxon>
        <taxon>Streptosporangiales</taxon>
        <taxon>Streptosporangiaceae</taxon>
        <taxon>Nonomuraea</taxon>
    </lineage>
</organism>
<dbReference type="InterPro" id="IPR001944">
    <property type="entry name" value="Glycoside_Hdrlase_35"/>
</dbReference>
<evidence type="ECO:0000313" key="5">
    <source>
        <dbReference type="Proteomes" id="UP001597097"/>
    </source>
</evidence>
<gene>
    <name evidence="4" type="ORF">ACFSJ0_55355</name>
</gene>
<keyword evidence="1" id="KW-0378">Hydrolase</keyword>
<keyword evidence="2" id="KW-0326">Glycosidase</keyword>
<reference evidence="5" key="1">
    <citation type="journal article" date="2019" name="Int. J. Syst. Evol. Microbiol.">
        <title>The Global Catalogue of Microorganisms (GCM) 10K type strain sequencing project: providing services to taxonomists for standard genome sequencing and annotation.</title>
        <authorList>
            <consortium name="The Broad Institute Genomics Platform"/>
            <consortium name="The Broad Institute Genome Sequencing Center for Infectious Disease"/>
            <person name="Wu L."/>
            <person name="Ma J."/>
        </authorList>
    </citation>
    <scope>NUCLEOTIDE SEQUENCE [LARGE SCALE GENOMIC DNA]</scope>
    <source>
        <strain evidence="5">CGMCC 1.15399</strain>
    </source>
</reference>
<dbReference type="RefSeq" id="WP_219536389.1">
    <property type="nucleotide sequence ID" value="NZ_JAHKRM010000030.1"/>
</dbReference>
<name>A0ABW4GW03_9ACTN</name>
<keyword evidence="5" id="KW-1185">Reference proteome</keyword>
<dbReference type="Proteomes" id="UP001597097">
    <property type="component" value="Unassembled WGS sequence"/>
</dbReference>
<evidence type="ECO:0000259" key="3">
    <source>
        <dbReference type="Pfam" id="PF21467"/>
    </source>
</evidence>
<proteinExistence type="predicted"/>
<feature type="domain" description="Beta-galactosidase galactose-binding" evidence="3">
    <location>
        <begin position="22"/>
        <end position="78"/>
    </location>
</feature>
<evidence type="ECO:0000313" key="4">
    <source>
        <dbReference type="EMBL" id="MFD1546301.1"/>
    </source>
</evidence>
<sequence length="97" mass="10791">MTAYPLTVPATFGDLVEEPRSFFHGTFEVSDPADTFVELPGWGKGYVWVNGFCLGRHRERGPQERLHLPAPLLRAGVNELVVLELDRAGSTVRLTPE</sequence>
<protein>
    <recommendedName>
        <fullName evidence="3">Beta-galactosidase galactose-binding domain-containing protein</fullName>
    </recommendedName>
</protein>
<comment type="caution">
    <text evidence="4">The sequence shown here is derived from an EMBL/GenBank/DDBJ whole genome shotgun (WGS) entry which is preliminary data.</text>
</comment>
<evidence type="ECO:0000256" key="1">
    <source>
        <dbReference type="ARBA" id="ARBA00022801"/>
    </source>
</evidence>
<evidence type="ECO:0000256" key="2">
    <source>
        <dbReference type="ARBA" id="ARBA00023295"/>
    </source>
</evidence>
<accession>A0ABW4GW03</accession>
<dbReference type="EMBL" id="JBHUCM010000064">
    <property type="protein sequence ID" value="MFD1546301.1"/>
    <property type="molecule type" value="Genomic_DNA"/>
</dbReference>